<proteinExistence type="predicted"/>
<dbReference type="EMBL" id="ML979135">
    <property type="protein sequence ID" value="KAF1916896.1"/>
    <property type="molecule type" value="Genomic_DNA"/>
</dbReference>
<accession>A0A6A5QQD2</accession>
<gene>
    <name evidence="1" type="ORF">BDU57DRAFT_248909</name>
</gene>
<evidence type="ECO:0000313" key="2">
    <source>
        <dbReference type="Proteomes" id="UP000800096"/>
    </source>
</evidence>
<reference evidence="1" key="1">
    <citation type="journal article" date="2020" name="Stud. Mycol.">
        <title>101 Dothideomycetes genomes: a test case for predicting lifestyles and emergence of pathogens.</title>
        <authorList>
            <person name="Haridas S."/>
            <person name="Albert R."/>
            <person name="Binder M."/>
            <person name="Bloem J."/>
            <person name="Labutti K."/>
            <person name="Salamov A."/>
            <person name="Andreopoulos B."/>
            <person name="Baker S."/>
            <person name="Barry K."/>
            <person name="Bills G."/>
            <person name="Bluhm B."/>
            <person name="Cannon C."/>
            <person name="Castanera R."/>
            <person name="Culley D."/>
            <person name="Daum C."/>
            <person name="Ezra D."/>
            <person name="Gonzalez J."/>
            <person name="Henrissat B."/>
            <person name="Kuo A."/>
            <person name="Liang C."/>
            <person name="Lipzen A."/>
            <person name="Lutzoni F."/>
            <person name="Magnuson J."/>
            <person name="Mondo S."/>
            <person name="Nolan M."/>
            <person name="Ohm R."/>
            <person name="Pangilinan J."/>
            <person name="Park H.-J."/>
            <person name="Ramirez L."/>
            <person name="Alfaro M."/>
            <person name="Sun H."/>
            <person name="Tritt A."/>
            <person name="Yoshinaga Y."/>
            <person name="Zwiers L.-H."/>
            <person name="Turgeon B."/>
            <person name="Goodwin S."/>
            <person name="Spatafora J."/>
            <person name="Crous P."/>
            <person name="Grigoriev I."/>
        </authorList>
    </citation>
    <scope>NUCLEOTIDE SEQUENCE</scope>
    <source>
        <strain evidence="1">HMLAC05119</strain>
    </source>
</reference>
<keyword evidence="2" id="KW-1185">Reference proteome</keyword>
<organism evidence="1 2">
    <name type="scientific">Ampelomyces quisqualis</name>
    <name type="common">Powdery mildew agent</name>
    <dbReference type="NCBI Taxonomy" id="50730"/>
    <lineage>
        <taxon>Eukaryota</taxon>
        <taxon>Fungi</taxon>
        <taxon>Dikarya</taxon>
        <taxon>Ascomycota</taxon>
        <taxon>Pezizomycotina</taxon>
        <taxon>Dothideomycetes</taxon>
        <taxon>Pleosporomycetidae</taxon>
        <taxon>Pleosporales</taxon>
        <taxon>Pleosporineae</taxon>
        <taxon>Phaeosphaeriaceae</taxon>
        <taxon>Ampelomyces</taxon>
    </lineage>
</organism>
<name>A0A6A5QQD2_AMPQU</name>
<dbReference type="Proteomes" id="UP000800096">
    <property type="component" value="Unassembled WGS sequence"/>
</dbReference>
<dbReference type="AlphaFoldDB" id="A0A6A5QQD2"/>
<sequence>MSRQLVGRTDLPRFRPHVDLLKDNPILPDIFAISLSRLVYFGATNAFLPFAFIKPQTRTTYCGAVGLLPKPWAHPVRPALNVESRLGVIVQKVGVVHVSLKSHERRTEDFVSPCSFCTLATACRPILVLANLLPPLKGYEPMITDSSRCSTCKRLHSR</sequence>
<protein>
    <submittedName>
        <fullName evidence="1">Uncharacterized protein</fullName>
    </submittedName>
</protein>
<evidence type="ECO:0000313" key="1">
    <source>
        <dbReference type="EMBL" id="KAF1916896.1"/>
    </source>
</evidence>